<dbReference type="Proteomes" id="UP000016761">
    <property type="component" value="Unassembled WGS sequence"/>
</dbReference>
<protein>
    <submittedName>
        <fullName evidence="1">Uncharacterized protein</fullName>
    </submittedName>
</protein>
<accession>U4T9R1</accession>
<evidence type="ECO:0000313" key="2">
    <source>
        <dbReference type="Proteomes" id="UP000016761"/>
    </source>
</evidence>
<organism evidence="1 2">
    <name type="scientific">Psychrobacter aquaticus CMS 56</name>
    <dbReference type="NCBI Taxonomy" id="1354303"/>
    <lineage>
        <taxon>Bacteria</taxon>
        <taxon>Pseudomonadati</taxon>
        <taxon>Pseudomonadota</taxon>
        <taxon>Gammaproteobacteria</taxon>
        <taxon>Moraxellales</taxon>
        <taxon>Moraxellaceae</taxon>
        <taxon>Psychrobacter</taxon>
    </lineage>
</organism>
<keyword evidence="2" id="KW-1185">Reference proteome</keyword>
<comment type="caution">
    <text evidence="1">The sequence shown here is derived from an EMBL/GenBank/DDBJ whole genome shotgun (WGS) entry which is preliminary data.</text>
</comment>
<dbReference type="STRING" id="1354303.M917_1951"/>
<gene>
    <name evidence="1" type="ORF">M917_1951</name>
</gene>
<sequence length="74" mass="8662">MIQRIVERYCSKQADIISNLKKENFGACLADSSYKDSLAHHRRKQRIVIATTKYNTAIDLFLRDSKFEKIEVEL</sequence>
<evidence type="ECO:0000313" key="1">
    <source>
        <dbReference type="EMBL" id="ERL55218.1"/>
    </source>
</evidence>
<reference evidence="1 2" key="1">
    <citation type="journal article" date="2013" name="Genome Announc.">
        <title>Draft Genome Sequence of Psychrobacter aquaticus Strain CMS 56T, Isolated from a Cyanobacterial Mat Sample Collected from Water Bodies in the McMurdo Dry Valley Region of Antarctica.</title>
        <authorList>
            <person name="Reddy G.S."/>
            <person name="Ara S."/>
            <person name="Singh A."/>
            <person name="Kumar Pinnaka A."/>
            <person name="Shivaji S."/>
        </authorList>
    </citation>
    <scope>NUCLEOTIDE SEQUENCE [LARGE SCALE GENOMIC DNA]</scope>
    <source>
        <strain evidence="1 2">CMS 56</strain>
    </source>
</reference>
<proteinExistence type="predicted"/>
<name>U4T9R1_9GAMM</name>
<dbReference type="PATRIC" id="fig|1354303.4.peg.1916"/>
<dbReference type="AlphaFoldDB" id="U4T9R1"/>
<dbReference type="EMBL" id="AUSW01000033">
    <property type="protein sequence ID" value="ERL55218.1"/>
    <property type="molecule type" value="Genomic_DNA"/>
</dbReference>
<dbReference type="RefSeq" id="WP_021814576.1">
    <property type="nucleotide sequence ID" value="NZ_AUSW01000033.1"/>
</dbReference>